<sequence>MSTRYVARIDQPERDYIWSNGRSSEERLANTIGNVDTCGTTYATGYVFSKSDLEADAFTGW</sequence>
<gene>
    <name evidence="1" type="ORF">GCM10008994_21410</name>
</gene>
<dbReference type="Proteomes" id="UP001501425">
    <property type="component" value="Unassembled WGS sequence"/>
</dbReference>
<accession>A0AAV3SU39</accession>
<name>A0AAV3SU39_9EURY</name>
<reference evidence="1" key="1">
    <citation type="journal article" date="2014" name="Int. J. Syst. Evol. Microbiol.">
        <title>Complete genome sequence of Corynebacterium casei LMG S-19264T (=DSM 44701T), isolated from a smear-ripened cheese.</title>
        <authorList>
            <consortium name="US DOE Joint Genome Institute (JGI-PGF)"/>
            <person name="Walter F."/>
            <person name="Albersmeier A."/>
            <person name="Kalinowski J."/>
            <person name="Ruckert C."/>
        </authorList>
    </citation>
    <scope>NUCLEOTIDE SEQUENCE</scope>
    <source>
        <strain evidence="1">JCM 14265</strain>
    </source>
</reference>
<evidence type="ECO:0000313" key="1">
    <source>
        <dbReference type="EMBL" id="GAA0546217.1"/>
    </source>
</evidence>
<comment type="caution">
    <text evidence="1">The sequence shown here is derived from an EMBL/GenBank/DDBJ whole genome shotgun (WGS) entry which is preliminary data.</text>
</comment>
<reference evidence="1" key="2">
    <citation type="submission" date="2023-12" db="EMBL/GenBank/DDBJ databases">
        <authorList>
            <person name="Sun Q."/>
            <person name="Inoue M."/>
        </authorList>
    </citation>
    <scope>NUCLEOTIDE SEQUENCE</scope>
    <source>
        <strain evidence="1">JCM 14265</strain>
    </source>
</reference>
<protein>
    <submittedName>
        <fullName evidence="1">Uncharacterized protein</fullName>
    </submittedName>
</protein>
<evidence type="ECO:0000313" key="2">
    <source>
        <dbReference type="Proteomes" id="UP001501425"/>
    </source>
</evidence>
<dbReference type="AlphaFoldDB" id="A0AAV3SU39"/>
<dbReference type="EMBL" id="BAAADQ010000012">
    <property type="protein sequence ID" value="GAA0546217.1"/>
    <property type="molecule type" value="Genomic_DNA"/>
</dbReference>
<organism evidence="1 2">
    <name type="scientific">Halorubrum ejinorense</name>
    <dbReference type="NCBI Taxonomy" id="425309"/>
    <lineage>
        <taxon>Archaea</taxon>
        <taxon>Methanobacteriati</taxon>
        <taxon>Methanobacteriota</taxon>
        <taxon>Stenosarchaea group</taxon>
        <taxon>Halobacteria</taxon>
        <taxon>Halobacteriales</taxon>
        <taxon>Haloferacaceae</taxon>
        <taxon>Halorubrum</taxon>
    </lineage>
</organism>
<proteinExistence type="predicted"/>